<dbReference type="SUPFAM" id="SSF55008">
    <property type="entry name" value="HMA, heavy metal-associated domain"/>
    <property type="match status" value="1"/>
</dbReference>
<dbReference type="Gene3D" id="3.40.50.1000">
    <property type="entry name" value="HAD superfamily/HAD-like"/>
    <property type="match status" value="1"/>
</dbReference>
<dbReference type="InterPro" id="IPR023214">
    <property type="entry name" value="HAD_sf"/>
</dbReference>
<dbReference type="CDD" id="cd00371">
    <property type="entry name" value="HMA"/>
    <property type="match status" value="1"/>
</dbReference>
<dbReference type="InterPro" id="IPR051014">
    <property type="entry name" value="Cation_Transport_ATPase_IB"/>
</dbReference>
<evidence type="ECO:0000256" key="2">
    <source>
        <dbReference type="ARBA" id="ARBA00006024"/>
    </source>
</evidence>
<keyword evidence="11" id="KW-1003">Cell membrane</keyword>
<organism evidence="13 14">
    <name type="scientific">Carboxydichorda subterranea</name>
    <dbReference type="NCBI Taxonomy" id="3109565"/>
    <lineage>
        <taxon>Bacteria</taxon>
        <taxon>Bacillati</taxon>
        <taxon>Bacillota</taxon>
        <taxon>Limnochordia</taxon>
        <taxon>Limnochordales</taxon>
        <taxon>Geochordaceae</taxon>
        <taxon>Carboxydichorda</taxon>
    </lineage>
</organism>
<proteinExistence type="inferred from homology"/>
<dbReference type="EMBL" id="CP141615">
    <property type="protein sequence ID" value="WRP16636.1"/>
    <property type="molecule type" value="Genomic_DNA"/>
</dbReference>
<dbReference type="NCBIfam" id="TIGR01525">
    <property type="entry name" value="ATPase-IB_hvy"/>
    <property type="match status" value="1"/>
</dbReference>
<evidence type="ECO:0000256" key="10">
    <source>
        <dbReference type="ARBA" id="ARBA00049338"/>
    </source>
</evidence>
<evidence type="ECO:0000256" key="8">
    <source>
        <dbReference type="ARBA" id="ARBA00023136"/>
    </source>
</evidence>
<evidence type="ECO:0000256" key="3">
    <source>
        <dbReference type="ARBA" id="ARBA00022539"/>
    </source>
</evidence>
<feature type="transmembrane region" description="Helical" evidence="11">
    <location>
        <begin position="412"/>
        <end position="431"/>
    </location>
</feature>
<evidence type="ECO:0000256" key="4">
    <source>
        <dbReference type="ARBA" id="ARBA00022692"/>
    </source>
</evidence>
<dbReference type="PROSITE" id="PS50846">
    <property type="entry name" value="HMA_2"/>
    <property type="match status" value="1"/>
</dbReference>
<dbReference type="SUPFAM" id="SSF56784">
    <property type="entry name" value="HAD-like"/>
    <property type="match status" value="1"/>
</dbReference>
<dbReference type="InterPro" id="IPR001757">
    <property type="entry name" value="P_typ_ATPase"/>
</dbReference>
<evidence type="ECO:0000256" key="6">
    <source>
        <dbReference type="ARBA" id="ARBA00022840"/>
    </source>
</evidence>
<reference evidence="13 14" key="1">
    <citation type="journal article" date="2024" name="Front. Microbiol.">
        <title>Novel thermophilic genera Geochorda gen. nov. and Carboxydochorda gen. nov. from the deep terrestrial subsurface reveal the ecophysiological diversity in the class Limnochordia.</title>
        <authorList>
            <person name="Karnachuk O.V."/>
            <person name="Lukina A.P."/>
            <person name="Avakyan M.R."/>
            <person name="Kadnikov V.V."/>
            <person name="Begmatov S."/>
            <person name="Beletsky A.V."/>
            <person name="Vlasova K.G."/>
            <person name="Novikov A.A."/>
            <person name="Shcherbakova V.A."/>
            <person name="Mardanov A.V."/>
            <person name="Ravin N.V."/>
        </authorList>
    </citation>
    <scope>NUCLEOTIDE SEQUENCE [LARGE SCALE GENOMIC DNA]</scope>
    <source>
        <strain evidence="13 14">L945</strain>
    </source>
</reference>
<evidence type="ECO:0000313" key="13">
    <source>
        <dbReference type="EMBL" id="WRP16636.1"/>
    </source>
</evidence>
<dbReference type="Gene3D" id="3.40.1110.10">
    <property type="entry name" value="Calcium-transporting ATPase, cytoplasmic domain N"/>
    <property type="match status" value="1"/>
</dbReference>
<keyword evidence="4 11" id="KW-0812">Transmembrane</keyword>
<comment type="subcellular location">
    <subcellularLocation>
        <location evidence="11">Cell membrane</location>
    </subcellularLocation>
    <subcellularLocation>
        <location evidence="1">Membrane</location>
        <topology evidence="1">Multi-pass membrane protein</topology>
    </subcellularLocation>
</comment>
<evidence type="ECO:0000256" key="1">
    <source>
        <dbReference type="ARBA" id="ARBA00004141"/>
    </source>
</evidence>
<sequence length="800" mass="83137">MATQEQEGCAAAVQPSLLTFPLSDVLPGVPDQDACVDRLLEAARRIPGVRSARRTGSGPAAEIRLEIDGEAAGALTVGSEIRAHARRILSQYRHDRVKLNGLDCQECARAVEHVMSRVSGVHAVAVSFDESTMAIEYEAGRLRRPDIVRRVEALGYEVEGIRSVRQWVRRHHSLVRALAAGVVGLVAWTVARLSASPPPAPVVHSPHLAFASGLLFAFAYVLAGWETARHALRSLARGHVDVDLLMLLAAAGAAAIGQLAEGTVLLVLFAIGHALEHEATGRARSAIQSLSRLAPRTARLVRDGTTAEVAVHALARGDRVQIRPGERIPVDGTVVAGKGAVDQATITGESVPVPKAPGDAVYAGTINTDGMLEVEVTRLSSESTLARMARLVDQARRESSPQERLSGRMARILVPAVLVADVLVAAVPPMAGWLPWREAVYRAMALLVAASPCALAVGVPIAGVAALARAARQGLLVKGPAYLEALGAVKAVAFDKTGTLTLGRPAVEAVEPVPGVSAETLLAMAAAAEAPSTHPLARAIVEAARTRHLQWPQATDVHQVPGQGIEATVEGRRIRAGSAAFVLGEAGLPGAAPWPAPAGSSAVHVACDGKVVGVVRLTDPVREEAAEAVRAMRLRGVRHVSLISGDRAELARHVAEQVGADEALAPLLPEEKLQAVRALVGRFGAVAMVGDGVNDGPALAAATVGVAMGAAGSDVALEAAPVALMGSDLRMLSDAMDLGRATRRVIVQNLAIALGVIGALAFAAVTGAVGIGATVALHETSTLAVALNGLRLLRWRPTRT</sequence>
<dbReference type="SUPFAM" id="SSF81665">
    <property type="entry name" value="Calcium ATPase, transmembrane domain M"/>
    <property type="match status" value="1"/>
</dbReference>
<dbReference type="InterPro" id="IPR023299">
    <property type="entry name" value="ATPase_P-typ_cyto_dom_N"/>
</dbReference>
<evidence type="ECO:0000256" key="9">
    <source>
        <dbReference type="ARBA" id="ARBA00039103"/>
    </source>
</evidence>
<dbReference type="Pfam" id="PF00702">
    <property type="entry name" value="Hydrolase"/>
    <property type="match status" value="1"/>
</dbReference>
<dbReference type="InterPro" id="IPR059000">
    <property type="entry name" value="ATPase_P-type_domA"/>
</dbReference>
<dbReference type="RefSeq" id="WP_324715908.1">
    <property type="nucleotide sequence ID" value="NZ_CP141615.1"/>
</dbReference>
<dbReference type="SUPFAM" id="SSF81653">
    <property type="entry name" value="Calcium ATPase, transduction domain A"/>
    <property type="match status" value="1"/>
</dbReference>
<feature type="domain" description="HMA" evidence="12">
    <location>
        <begin position="93"/>
        <end position="159"/>
    </location>
</feature>
<dbReference type="InterPro" id="IPR036412">
    <property type="entry name" value="HAD-like_sf"/>
</dbReference>
<dbReference type="InterPro" id="IPR018303">
    <property type="entry name" value="ATPase_P-typ_P_site"/>
</dbReference>
<dbReference type="PRINTS" id="PR00941">
    <property type="entry name" value="CDATPASE"/>
</dbReference>
<evidence type="ECO:0000256" key="5">
    <source>
        <dbReference type="ARBA" id="ARBA00022741"/>
    </source>
</evidence>
<keyword evidence="3" id="KW-0104">Cadmium</keyword>
<feature type="transmembrane region" description="Helical" evidence="11">
    <location>
        <begin position="745"/>
        <end position="765"/>
    </location>
</feature>
<dbReference type="Proteomes" id="UP001332192">
    <property type="component" value="Chromosome"/>
</dbReference>
<dbReference type="Pfam" id="PF00122">
    <property type="entry name" value="E1-E2_ATPase"/>
    <property type="match status" value="1"/>
</dbReference>
<gene>
    <name evidence="13" type="ORF">U7230_11115</name>
</gene>
<keyword evidence="5 11" id="KW-0547">Nucleotide-binding</keyword>
<feature type="transmembrane region" description="Helical" evidence="11">
    <location>
        <begin position="443"/>
        <end position="468"/>
    </location>
</feature>
<name>A0ABZ1BVR7_9FIRM</name>
<dbReference type="PANTHER" id="PTHR48085">
    <property type="entry name" value="CADMIUM/ZINC-TRANSPORTING ATPASE HMA2-RELATED"/>
    <property type="match status" value="1"/>
</dbReference>
<dbReference type="EC" id="7.2.2.21" evidence="9"/>
<dbReference type="Gene3D" id="3.30.70.100">
    <property type="match status" value="1"/>
</dbReference>
<dbReference type="InterPro" id="IPR023298">
    <property type="entry name" value="ATPase_P-typ_TM_dom_sf"/>
</dbReference>
<dbReference type="Pfam" id="PF00403">
    <property type="entry name" value="HMA"/>
    <property type="match status" value="1"/>
</dbReference>
<accession>A0ABZ1BVR7</accession>
<dbReference type="InterPro" id="IPR008250">
    <property type="entry name" value="ATPase_P-typ_transduc_dom_A_sf"/>
</dbReference>
<dbReference type="Gene3D" id="2.70.150.10">
    <property type="entry name" value="Calcium-transporting ATPase, cytoplasmic transduction domain A"/>
    <property type="match status" value="1"/>
</dbReference>
<evidence type="ECO:0000256" key="7">
    <source>
        <dbReference type="ARBA" id="ARBA00022989"/>
    </source>
</evidence>
<dbReference type="PANTHER" id="PTHR48085:SF5">
    <property type="entry name" value="CADMIUM_ZINC-TRANSPORTING ATPASE HMA4-RELATED"/>
    <property type="match status" value="1"/>
</dbReference>
<evidence type="ECO:0000313" key="14">
    <source>
        <dbReference type="Proteomes" id="UP001332192"/>
    </source>
</evidence>
<dbReference type="PROSITE" id="PS00154">
    <property type="entry name" value="ATPASE_E1_E2"/>
    <property type="match status" value="1"/>
</dbReference>
<keyword evidence="14" id="KW-1185">Reference proteome</keyword>
<evidence type="ECO:0000256" key="11">
    <source>
        <dbReference type="RuleBase" id="RU362081"/>
    </source>
</evidence>
<protein>
    <recommendedName>
        <fullName evidence="9">Cd(2+)-exporting ATPase</fullName>
        <ecNumber evidence="9">7.2.2.21</ecNumber>
    </recommendedName>
</protein>
<feature type="transmembrane region" description="Helical" evidence="11">
    <location>
        <begin position="207"/>
        <end position="225"/>
    </location>
</feature>
<dbReference type="InterPro" id="IPR027256">
    <property type="entry name" value="P-typ_ATPase_IB"/>
</dbReference>
<keyword evidence="6 11" id="KW-0067">ATP-binding</keyword>
<keyword evidence="11" id="KW-0479">Metal-binding</keyword>
<comment type="similarity">
    <text evidence="2 11">Belongs to the cation transport ATPase (P-type) (TC 3.A.3) family. Type IB subfamily.</text>
</comment>
<comment type="catalytic activity">
    <reaction evidence="10">
        <text>Cd(2+)(in) + ATP + H2O = Cd(2+)(out) + ADP + phosphate + H(+)</text>
        <dbReference type="Rhea" id="RHEA:12132"/>
        <dbReference type="ChEBI" id="CHEBI:15377"/>
        <dbReference type="ChEBI" id="CHEBI:15378"/>
        <dbReference type="ChEBI" id="CHEBI:30616"/>
        <dbReference type="ChEBI" id="CHEBI:43474"/>
        <dbReference type="ChEBI" id="CHEBI:48775"/>
        <dbReference type="ChEBI" id="CHEBI:456216"/>
        <dbReference type="EC" id="7.2.2.21"/>
    </reaction>
</comment>
<keyword evidence="7 11" id="KW-1133">Transmembrane helix</keyword>
<evidence type="ECO:0000259" key="12">
    <source>
        <dbReference type="PROSITE" id="PS50846"/>
    </source>
</evidence>
<feature type="transmembrane region" description="Helical" evidence="11">
    <location>
        <begin position="174"/>
        <end position="195"/>
    </location>
</feature>
<dbReference type="PRINTS" id="PR00119">
    <property type="entry name" value="CATATPASE"/>
</dbReference>
<keyword evidence="8 11" id="KW-0472">Membrane</keyword>
<dbReference type="InterPro" id="IPR036163">
    <property type="entry name" value="HMA_dom_sf"/>
</dbReference>
<dbReference type="InterPro" id="IPR006121">
    <property type="entry name" value="HMA_dom"/>
</dbReference>
<dbReference type="NCBIfam" id="TIGR01494">
    <property type="entry name" value="ATPase_P-type"/>
    <property type="match status" value="1"/>
</dbReference>